<evidence type="ECO:0000313" key="4">
    <source>
        <dbReference type="Proteomes" id="UP001500194"/>
    </source>
</evidence>
<dbReference type="GeneID" id="68573245"/>
<feature type="region of interest" description="Disordered" evidence="2">
    <location>
        <begin position="1"/>
        <end position="27"/>
    </location>
</feature>
<evidence type="ECO:0000256" key="1">
    <source>
        <dbReference type="SAM" id="Coils"/>
    </source>
</evidence>
<name>A0AAV3T3L0_9EURY</name>
<protein>
    <recommendedName>
        <fullName evidence="5">Halo transducer protein</fullName>
    </recommendedName>
</protein>
<dbReference type="AlphaFoldDB" id="A0AAV3T3L0"/>
<dbReference type="RefSeq" id="WP_227259859.1">
    <property type="nucleotide sequence ID" value="NZ_BAAADU010000002.1"/>
</dbReference>
<keyword evidence="4" id="KW-1185">Reference proteome</keyword>
<accession>A0AAV3T3L0</accession>
<feature type="compositionally biased region" description="Basic and acidic residues" evidence="2">
    <location>
        <begin position="1"/>
        <end position="14"/>
    </location>
</feature>
<dbReference type="EMBL" id="BAAADU010000002">
    <property type="protein sequence ID" value="GAA0656609.1"/>
    <property type="molecule type" value="Genomic_DNA"/>
</dbReference>
<keyword evidence="1" id="KW-0175">Coiled coil</keyword>
<reference evidence="3 4" key="1">
    <citation type="journal article" date="2019" name="Int. J. Syst. Evol. Microbiol.">
        <title>The Global Catalogue of Microorganisms (GCM) 10K type strain sequencing project: providing services to taxonomists for standard genome sequencing and annotation.</title>
        <authorList>
            <consortium name="The Broad Institute Genomics Platform"/>
            <consortium name="The Broad Institute Genome Sequencing Center for Infectious Disease"/>
            <person name="Wu L."/>
            <person name="Ma J."/>
        </authorList>
    </citation>
    <scope>NUCLEOTIDE SEQUENCE [LARGE SCALE GENOMIC DNA]</scope>
    <source>
        <strain evidence="3 4">JCM 16327</strain>
    </source>
</reference>
<organism evidence="3 4">
    <name type="scientific">Salarchaeum japonicum</name>
    <dbReference type="NCBI Taxonomy" id="555573"/>
    <lineage>
        <taxon>Archaea</taxon>
        <taxon>Methanobacteriati</taxon>
        <taxon>Methanobacteriota</taxon>
        <taxon>Stenosarchaea group</taxon>
        <taxon>Halobacteria</taxon>
        <taxon>Halobacteriales</taxon>
        <taxon>Halobacteriaceae</taxon>
    </lineage>
</organism>
<evidence type="ECO:0000256" key="2">
    <source>
        <dbReference type="SAM" id="MobiDB-lite"/>
    </source>
</evidence>
<proteinExistence type="predicted"/>
<sequence length="302" mass="31939">MRERADTEGIDGRPVDAAADAVADDTDRDPAVVRAALGAIADEDGRVTWDGVDAELAEASKVVATPETRVELAAMAVADARDAAADAPDNDTVAARLDTYEDRLSALEATVTGLGERLQSIVSNTREGSLADTALALHDLREDASTAQWNADELADDAESFADWLTDPAVRREEFAADLDDTADSLDALADAADRLDGGDADATTWVGAALQADVLSLVVADLRAELADLRAWDGGYDDEADRLDALADRRADIAARIDASATSEWRDAHGDRVEAFASAVRDLEPPIAWGVVQDELDAARP</sequence>
<dbReference type="Proteomes" id="UP001500194">
    <property type="component" value="Unassembled WGS sequence"/>
</dbReference>
<evidence type="ECO:0008006" key="5">
    <source>
        <dbReference type="Google" id="ProtNLM"/>
    </source>
</evidence>
<gene>
    <name evidence="3" type="ORF">GCM10009019_20750</name>
</gene>
<feature type="coiled-coil region" evidence="1">
    <location>
        <begin position="90"/>
        <end position="117"/>
    </location>
</feature>
<evidence type="ECO:0000313" key="3">
    <source>
        <dbReference type="EMBL" id="GAA0656609.1"/>
    </source>
</evidence>
<comment type="caution">
    <text evidence="3">The sequence shown here is derived from an EMBL/GenBank/DDBJ whole genome shotgun (WGS) entry which is preliminary data.</text>
</comment>